<sequence>MYTKFVCEVIAIIFLHGIFYKVSAHYLLRYLDILNYSNQFNKNIFFITFLVCMSIFSLFILELSNLISNVMITYIWHINICILMCLLYIVIPIEFINTIFDSRNYKEILSPGFYSHSHIKLIKKYYIKISKIYKEKNGGSKKIKKYFFIFRSIIFLSFLWLGLVELKKMIYKKNYNYVIADDNTLIFREYILYTKIHQNQNRIKEFNKTMFYFYIQNKNKCIDYDNINQEYEYKKNKKTKIQNIFYQLYNFINILIFIVLNNFMYFYQFVIRELLINLCALGVTTNSIVAGISSMYFIYDYIITFIYYLNLPKIQIQIYNIEERILINFTKYIFKKEQLQKIESKFNIKNTINNNSSDFHVDPKHDIKLLTSKTSIFPLGILNKNKKSLNSDIEQNKIERQRKTINISNFINNTSLMENSNINMTTFNPRKRSNKNSTSIFKNVNDINYRKNNNDILHSKTNLTINDPNEYCNNNQENNTKRFSSFIGFKNKLKSMCTFKSKSGFDSEKDIQYNYCDLNMNLVSNNYNNINANEYDELNLHSLKKSKLRKTNGNLSDHESTAINYFYKNINENNDRVLKRSNSSPYFLMKNNLNISSDQEQNDNSDDEQILITCKSLTTPRRYVNDFEDKQINKDFVMTDSKNDNDNDNDDNNNNVSDINSEADVNFVDDKTNKEVSVPNKVFKSVSFPENQYMNNFYNKTNREQIEGLKHLYKLRKNKVNIDSENKTRFYEAGDIHHSYHDMDGYNNINGDKDISYNNIKNTKNVDNNIESYNKLKKEIENIVYTNTSMYYSLNDILSRKIEIQKNTNSLFGKINVFLNSIMFLTVIYKIIASTLNIIFIRIYIRDPFSKLIEKICLFFNIKYNIAIIYAPYISLIYISYIVAINMKKFLQQVIQISTNFSFYFKLFSNMWILLISELMGLYFVTNSLILASYLPVNYEHIMNFATGDNYDYNVFHIHSDHVFISSFATTFAFFVLHMLYFYFF</sequence>
<dbReference type="AlphaFoldDB" id="A0A077Y781"/>
<evidence type="ECO:0000256" key="1">
    <source>
        <dbReference type="SAM" id="MobiDB-lite"/>
    </source>
</evidence>
<accession>A0A077Y781</accession>
<dbReference type="Proteomes" id="UP000072904">
    <property type="component" value="Chromosome 12"/>
</dbReference>
<keyword evidence="2" id="KW-0812">Transmembrane</keyword>
<organism evidence="4 7">
    <name type="scientific">Plasmodium yoelii</name>
    <dbReference type="NCBI Taxonomy" id="5861"/>
    <lineage>
        <taxon>Eukaryota</taxon>
        <taxon>Sar</taxon>
        <taxon>Alveolata</taxon>
        <taxon>Apicomplexa</taxon>
        <taxon>Aconoidasida</taxon>
        <taxon>Haemosporida</taxon>
        <taxon>Plasmodiidae</taxon>
        <taxon>Plasmodium</taxon>
        <taxon>Plasmodium (Vinckeia)</taxon>
    </lineage>
</organism>
<dbReference type="VEuPathDB" id="PlasmoDB:PY17X_1209900"/>
<dbReference type="RefSeq" id="XP_726216.2">
    <property type="nucleotide sequence ID" value="XM_721123.2"/>
</dbReference>
<feature type="transmembrane region" description="Helical" evidence="2">
    <location>
        <begin position="146"/>
        <end position="164"/>
    </location>
</feature>
<gene>
    <name evidence="5" type="ORF">PY17X_1209900</name>
    <name evidence="4" type="ORF">PYYM_1209300</name>
</gene>
<feature type="transmembrane region" description="Helical" evidence="2">
    <location>
        <begin position="963"/>
        <end position="984"/>
    </location>
</feature>
<feature type="transmembrane region" description="Helical" evidence="2">
    <location>
        <begin position="864"/>
        <end position="883"/>
    </location>
</feature>
<dbReference type="EMBL" id="LM993666">
    <property type="protein sequence ID" value="VTZ79900.1"/>
    <property type="molecule type" value="Genomic_DNA"/>
</dbReference>
<feature type="transmembrane region" description="Helical" evidence="2">
    <location>
        <begin position="287"/>
        <end position="309"/>
    </location>
</feature>
<proteinExistence type="predicted"/>
<dbReference type="KEGG" id="pyo:PY17X_1209900"/>
<feature type="transmembrane region" description="Helical" evidence="2">
    <location>
        <begin position="244"/>
        <end position="267"/>
    </location>
</feature>
<dbReference type="VEuPathDB" id="PlasmoDB:Py17XNL_001204968"/>
<reference evidence="4" key="3">
    <citation type="submission" date="2014-05" db="EMBL/GenBank/DDBJ databases">
        <authorList>
            <person name="Aslett A.Martin."/>
            <person name="De Silva Nishadi"/>
        </authorList>
    </citation>
    <scope>NUCLEOTIDE SEQUENCE</scope>
    <source>
        <strain evidence="4">YM</strain>
    </source>
</reference>
<evidence type="ECO:0000256" key="2">
    <source>
        <dbReference type="SAM" id="Phobius"/>
    </source>
</evidence>
<feature type="transmembrane region" description="Helical" evidence="2">
    <location>
        <begin position="73"/>
        <end position="91"/>
    </location>
</feature>
<keyword evidence="2" id="KW-0472">Membrane</keyword>
<name>A0A077Y781_PLAYE</name>
<evidence type="ECO:0000313" key="7">
    <source>
        <dbReference type="Proteomes" id="UP000072904"/>
    </source>
</evidence>
<dbReference type="OMA" id="YNHIMNF"/>
<protein>
    <submittedName>
        <fullName evidence="5">Protein GPR89, putative</fullName>
    </submittedName>
</protein>
<dbReference type="OrthoDB" id="264392at2759"/>
<reference evidence="6 7" key="1">
    <citation type="journal article" date="2014" name="BMC Biol.">
        <title>A comprehensive evaluation of rodent malaria parasite genomes and gene expression.</title>
        <authorList>
            <person name="Otto T.D."/>
            <person name="Bohme U."/>
            <person name="Jackson A.P."/>
            <person name="Hunt M."/>
            <person name="Franke-Fayard B."/>
            <person name="Hoeijmakers W.A."/>
            <person name="Religa A.A."/>
            <person name="Robertson L."/>
            <person name="Sanders M."/>
            <person name="Ogun S.A."/>
            <person name="Cunningham D."/>
            <person name="Erhart A."/>
            <person name="Billker O."/>
            <person name="Khan S.M."/>
            <person name="Stunnenberg H.G."/>
            <person name="Langhorne J."/>
            <person name="Holder A.A."/>
            <person name="Waters A.P."/>
            <person name="Newbold C.I."/>
            <person name="Pain A."/>
            <person name="Berriman M."/>
            <person name="Janse C.J."/>
        </authorList>
    </citation>
    <scope>NUCLEOTIDE SEQUENCE [LARGE SCALE GENOMIC DNA]</scope>
    <source>
        <strain evidence="5 6">17X</strain>
        <strain evidence="4 7">YM</strain>
    </source>
</reference>
<dbReference type="PANTHER" id="PTHR15948">
    <property type="entry name" value="G-PROTEIN COUPLED RECEPTOR 89-RELATED"/>
    <property type="match status" value="1"/>
</dbReference>
<feature type="transmembrane region" description="Helical" evidence="2">
    <location>
        <begin position="5"/>
        <end position="23"/>
    </location>
</feature>
<reference evidence="5" key="4">
    <citation type="submission" date="2019-05" db="EMBL/GenBank/DDBJ databases">
        <authorList>
            <consortium name="Pathogen Informatics"/>
        </authorList>
    </citation>
    <scope>NUCLEOTIDE SEQUENCE</scope>
    <source>
        <strain evidence="5">17X</strain>
    </source>
</reference>
<dbReference type="PANTHER" id="PTHR15948:SF0">
    <property type="entry name" value="GOLGI PH REGULATOR A-RELATED"/>
    <property type="match status" value="1"/>
</dbReference>
<evidence type="ECO:0000313" key="6">
    <source>
        <dbReference type="Proteomes" id="UP000072874"/>
    </source>
</evidence>
<feature type="transmembrane region" description="Helical" evidence="2">
    <location>
        <begin position="817"/>
        <end position="844"/>
    </location>
</feature>
<keyword evidence="2" id="KW-1133">Transmembrane helix</keyword>
<dbReference type="Pfam" id="PF12430">
    <property type="entry name" value="ABA_GPCR"/>
    <property type="match status" value="1"/>
</dbReference>
<feature type="transmembrane region" description="Helical" evidence="2">
    <location>
        <begin position="903"/>
        <end position="925"/>
    </location>
</feature>
<feature type="transmembrane region" description="Helical" evidence="2">
    <location>
        <begin position="43"/>
        <end position="61"/>
    </location>
</feature>
<dbReference type="Proteomes" id="UP000072874">
    <property type="component" value="Chromosome 12"/>
</dbReference>
<dbReference type="InterPro" id="IPR015672">
    <property type="entry name" value="GPHR/GTG"/>
</dbReference>
<reference evidence="5" key="2">
    <citation type="submission" date="2014-05" db="EMBL/GenBank/DDBJ databases">
        <authorList>
            <person name="Aslett M.A."/>
            <person name="De Silva N."/>
        </authorList>
    </citation>
    <scope>NUCLEOTIDE SEQUENCE</scope>
    <source>
        <strain evidence="5">17X</strain>
    </source>
</reference>
<dbReference type="InterPro" id="IPR025969">
    <property type="entry name" value="ABA_GPCR_dom"/>
</dbReference>
<evidence type="ECO:0000259" key="3">
    <source>
        <dbReference type="Pfam" id="PF12430"/>
    </source>
</evidence>
<evidence type="ECO:0000313" key="4">
    <source>
        <dbReference type="EMBL" id="CDU19265.1"/>
    </source>
</evidence>
<feature type="domain" description="Abscisic acid G-protein coupled receptor-like" evidence="3">
    <location>
        <begin position="807"/>
        <end position="978"/>
    </location>
</feature>
<feature type="region of interest" description="Disordered" evidence="1">
    <location>
        <begin position="638"/>
        <end position="663"/>
    </location>
</feature>
<dbReference type="EMBL" id="LK934640">
    <property type="protein sequence ID" value="CDU19265.1"/>
    <property type="molecule type" value="Genomic_DNA"/>
</dbReference>
<dbReference type="VEuPathDB" id="PlasmoDB:PY05714"/>
<evidence type="ECO:0000313" key="5">
    <source>
        <dbReference type="EMBL" id="VTZ79900.1"/>
    </source>
</evidence>
<dbReference type="VEuPathDB" id="PlasmoDB:PYYM_1209300"/>
<dbReference type="GeneID" id="3791556"/>